<dbReference type="AlphaFoldDB" id="A0A0W0VQ96"/>
<dbReference type="PATRIC" id="fig|45067.4.peg.1565"/>
<proteinExistence type="predicted"/>
<comment type="caution">
    <text evidence="2">The sequence shown here is derived from an EMBL/GenBank/DDBJ whole genome shotgun (WGS) entry which is preliminary data.</text>
</comment>
<evidence type="ECO:0000313" key="2">
    <source>
        <dbReference type="EMBL" id="KTD22232.1"/>
    </source>
</evidence>
<sequence length="612" mass="69375">MSFMSTSEVYIKLLNEIKLGEIRLEEVDSAYRDRQMCLEAVKQDGLSLEDVPADLKQDKEICLEAVKQNGLALDYVPQNLRDREICLAAIKQAKLASLYVPDDLKKQDREFCLELVKIDGLALKDASLEIQNDEEVCLAALEQNYKAFKWVGEKLQEKILQEDSNLAQLIKSLYIPSFYLNLHENKESLPYIEDIYKKALHTCTTIILQPDQKDDELEDIQQVYASKQGLINTILVRNRAELATLLKDLALLDNKAINFALIDHTHLGDKKIADISPNDIASLANQYPIIKKITLLSCRSAGGDESLLAEEQNATDFANLKTILEEEVKKTYPSIFGGEKEQATKKRLKALVNDLLWQNGERLCGIRVMLKSDENIISSLMESGLDQSLDAAYVLVRKKETDDIAVYYLERNIEKVNCVLISDKLQDEQLKQLREISTLTTWVDGNRKNKKHLLSASKSIEGWCLNKRGKITLLNESSILDLLTTILNHKRDSHYSSLPPLAGQKRSFKRSVEMSAEDKDFEKIAKSLTGQVVQAIQKQSKGKKPFVELVKGYREFLFPDQKGLITIGHPRPFINESYTQSFFGKSNIKPSIKIHLIKSTEKGTVKSVKVKP</sequence>
<gene>
    <name evidence="2" type="ORF">Llan_1495</name>
</gene>
<feature type="domain" description="DUF4116" evidence="1">
    <location>
        <begin position="108"/>
        <end position="156"/>
    </location>
</feature>
<organism evidence="2 3">
    <name type="scientific">Legionella lansingensis</name>
    <dbReference type="NCBI Taxonomy" id="45067"/>
    <lineage>
        <taxon>Bacteria</taxon>
        <taxon>Pseudomonadati</taxon>
        <taxon>Pseudomonadota</taxon>
        <taxon>Gammaproteobacteria</taxon>
        <taxon>Legionellales</taxon>
        <taxon>Legionellaceae</taxon>
        <taxon>Legionella</taxon>
    </lineage>
</organism>
<reference evidence="2 3" key="1">
    <citation type="submission" date="2015-11" db="EMBL/GenBank/DDBJ databases">
        <title>Genomic analysis of 38 Legionella species identifies large and diverse effector repertoires.</title>
        <authorList>
            <person name="Burstein D."/>
            <person name="Amaro F."/>
            <person name="Zusman T."/>
            <person name="Lifshitz Z."/>
            <person name="Cohen O."/>
            <person name="Gilbert J.A."/>
            <person name="Pupko T."/>
            <person name="Shuman H.A."/>
            <person name="Segal G."/>
        </authorList>
    </citation>
    <scope>NUCLEOTIDE SEQUENCE [LARGE SCALE GENOMIC DNA]</scope>
    <source>
        <strain evidence="2 3">ATCC 49751</strain>
    </source>
</reference>
<evidence type="ECO:0000313" key="3">
    <source>
        <dbReference type="Proteomes" id="UP000054869"/>
    </source>
</evidence>
<dbReference type="EMBL" id="LNYI01000028">
    <property type="protein sequence ID" value="KTD22232.1"/>
    <property type="molecule type" value="Genomic_DNA"/>
</dbReference>
<evidence type="ECO:0000259" key="1">
    <source>
        <dbReference type="Pfam" id="PF13475"/>
    </source>
</evidence>
<feature type="domain" description="DUF4116" evidence="1">
    <location>
        <begin position="33"/>
        <end position="81"/>
    </location>
</feature>
<dbReference type="eggNOG" id="ENOG5032V37">
    <property type="taxonomic scope" value="Bacteria"/>
</dbReference>
<dbReference type="Pfam" id="PF13475">
    <property type="entry name" value="DUF4116"/>
    <property type="match status" value="2"/>
</dbReference>
<accession>A0A0W0VQ96</accession>
<name>A0A0W0VQ96_9GAMM</name>
<dbReference type="Proteomes" id="UP000054869">
    <property type="component" value="Unassembled WGS sequence"/>
</dbReference>
<keyword evidence="3" id="KW-1185">Reference proteome</keyword>
<dbReference type="InterPro" id="IPR025197">
    <property type="entry name" value="DUF4116"/>
</dbReference>
<protein>
    <recommendedName>
        <fullName evidence="1">DUF4116 domain-containing protein</fullName>
    </recommendedName>
</protein>